<dbReference type="EMBL" id="MU825910">
    <property type="protein sequence ID" value="KAJ7382970.1"/>
    <property type="molecule type" value="Genomic_DNA"/>
</dbReference>
<feature type="non-terminal residue" evidence="2">
    <location>
        <position position="85"/>
    </location>
</feature>
<evidence type="ECO:0000256" key="1">
    <source>
        <dbReference type="SAM" id="MobiDB-lite"/>
    </source>
</evidence>
<dbReference type="Proteomes" id="UP001163046">
    <property type="component" value="Unassembled WGS sequence"/>
</dbReference>
<evidence type="ECO:0000313" key="3">
    <source>
        <dbReference type="Proteomes" id="UP001163046"/>
    </source>
</evidence>
<sequence>MIADVDAQVTQNVLFTENGDTKTEPAEQQSDLDLLDRLEAQKDPVEDEHVPVDEEEGLEYTPHDTFVAGGLNLHVQDDALLGGTM</sequence>
<protein>
    <submittedName>
        <fullName evidence="2">Uncharacterized protein</fullName>
    </submittedName>
</protein>
<reference evidence="2" key="1">
    <citation type="submission" date="2023-01" db="EMBL/GenBank/DDBJ databases">
        <title>Genome assembly of the deep-sea coral Lophelia pertusa.</title>
        <authorList>
            <person name="Herrera S."/>
            <person name="Cordes E."/>
        </authorList>
    </citation>
    <scope>NUCLEOTIDE SEQUENCE</scope>
    <source>
        <strain evidence="2">USNM1676648</strain>
        <tissue evidence="2">Polyp</tissue>
    </source>
</reference>
<keyword evidence="3" id="KW-1185">Reference proteome</keyword>
<proteinExistence type="predicted"/>
<feature type="region of interest" description="Disordered" evidence="1">
    <location>
        <begin position="1"/>
        <end position="32"/>
    </location>
</feature>
<dbReference type="AlphaFoldDB" id="A0A9W9ZK93"/>
<accession>A0A9W9ZK93</accession>
<comment type="caution">
    <text evidence="2">The sequence shown here is derived from an EMBL/GenBank/DDBJ whole genome shotgun (WGS) entry which is preliminary data.</text>
</comment>
<evidence type="ECO:0000313" key="2">
    <source>
        <dbReference type="EMBL" id="KAJ7382970.1"/>
    </source>
</evidence>
<gene>
    <name evidence="2" type="ORF">OS493_031747</name>
</gene>
<organism evidence="2 3">
    <name type="scientific">Desmophyllum pertusum</name>
    <dbReference type="NCBI Taxonomy" id="174260"/>
    <lineage>
        <taxon>Eukaryota</taxon>
        <taxon>Metazoa</taxon>
        <taxon>Cnidaria</taxon>
        <taxon>Anthozoa</taxon>
        <taxon>Hexacorallia</taxon>
        <taxon>Scleractinia</taxon>
        <taxon>Caryophylliina</taxon>
        <taxon>Caryophylliidae</taxon>
        <taxon>Desmophyllum</taxon>
    </lineage>
</organism>
<name>A0A9W9ZK93_9CNID</name>